<keyword evidence="6" id="KW-1185">Reference proteome</keyword>
<dbReference type="SMART" id="SM00895">
    <property type="entry name" value="FCD"/>
    <property type="match status" value="1"/>
</dbReference>
<reference evidence="5 6" key="1">
    <citation type="submission" date="2024-04" db="EMBL/GenBank/DDBJ databases">
        <title>Novel species of the genus Ideonella isolated from streams.</title>
        <authorList>
            <person name="Lu H."/>
        </authorList>
    </citation>
    <scope>NUCLEOTIDE SEQUENCE [LARGE SCALE GENOMIC DNA]</scope>
    <source>
        <strain evidence="5 6">LYT19W</strain>
    </source>
</reference>
<evidence type="ECO:0000256" key="3">
    <source>
        <dbReference type="ARBA" id="ARBA00023163"/>
    </source>
</evidence>
<dbReference type="EMBL" id="JBBUTI010000006">
    <property type="protein sequence ID" value="MEK8046820.1"/>
    <property type="molecule type" value="Genomic_DNA"/>
</dbReference>
<dbReference type="InterPro" id="IPR036390">
    <property type="entry name" value="WH_DNA-bd_sf"/>
</dbReference>
<name>A0ABU9C6D1_9BURK</name>
<comment type="caution">
    <text evidence="5">The sequence shown here is derived from an EMBL/GenBank/DDBJ whole genome shotgun (WGS) entry which is preliminary data.</text>
</comment>
<proteinExistence type="predicted"/>
<dbReference type="Pfam" id="PF07729">
    <property type="entry name" value="FCD"/>
    <property type="match status" value="1"/>
</dbReference>
<dbReference type="PANTHER" id="PTHR43537:SF53">
    <property type="entry name" value="HTH-TYPE TRANSCRIPTIONAL REPRESSOR NANR"/>
    <property type="match status" value="1"/>
</dbReference>
<gene>
    <name evidence="5" type="ORF">AACH00_10705</name>
</gene>
<dbReference type="InterPro" id="IPR000524">
    <property type="entry name" value="Tscrpt_reg_HTH_GntR"/>
</dbReference>
<evidence type="ECO:0000256" key="2">
    <source>
        <dbReference type="ARBA" id="ARBA00023125"/>
    </source>
</evidence>
<keyword evidence="1" id="KW-0805">Transcription regulation</keyword>
<dbReference type="RefSeq" id="WP_341399118.1">
    <property type="nucleotide sequence ID" value="NZ_JBBUTI010000006.1"/>
</dbReference>
<keyword evidence="3" id="KW-0804">Transcription</keyword>
<accession>A0ABU9C6D1</accession>
<dbReference type="SUPFAM" id="SSF46785">
    <property type="entry name" value="Winged helix' DNA-binding domain"/>
    <property type="match status" value="1"/>
</dbReference>
<evidence type="ECO:0000313" key="6">
    <source>
        <dbReference type="Proteomes" id="UP001379945"/>
    </source>
</evidence>
<dbReference type="Gene3D" id="1.10.10.10">
    <property type="entry name" value="Winged helix-like DNA-binding domain superfamily/Winged helix DNA-binding domain"/>
    <property type="match status" value="1"/>
</dbReference>
<dbReference type="InterPro" id="IPR008920">
    <property type="entry name" value="TF_FadR/GntR_C"/>
</dbReference>
<evidence type="ECO:0000259" key="4">
    <source>
        <dbReference type="PROSITE" id="PS50949"/>
    </source>
</evidence>
<sequence>MAPEPGDVPRPEFIADSIVDAILAGRLSPGDRLGEQALADVYGVSRTLIREALGRLAARGMVEVSARRGWFVVQPSPVEAREAFEARLAIETGLLQSRRGALTAADVERLRSHVADEQAAIAEGDAGRRSWLLGDFHVCLAETLGNALLAEILKDLTARTTLIATLYQSTHAASQSCSEHAAIVDALAAGDLPLAAQRLREHIGEVADHLGAPRHHDASLRQALAPVPEAQAPRRRLFTDLLSPASAVPPVPHPEELLP</sequence>
<protein>
    <submittedName>
        <fullName evidence="5">GntR family transcriptional regulator</fullName>
    </submittedName>
</protein>
<dbReference type="InterPro" id="IPR011711">
    <property type="entry name" value="GntR_C"/>
</dbReference>
<evidence type="ECO:0000313" key="5">
    <source>
        <dbReference type="EMBL" id="MEK8046820.1"/>
    </source>
</evidence>
<dbReference type="Gene3D" id="1.20.120.530">
    <property type="entry name" value="GntR ligand-binding domain-like"/>
    <property type="match status" value="1"/>
</dbReference>
<dbReference type="PRINTS" id="PR00035">
    <property type="entry name" value="HTHGNTR"/>
</dbReference>
<dbReference type="Pfam" id="PF00392">
    <property type="entry name" value="GntR"/>
    <property type="match status" value="1"/>
</dbReference>
<dbReference type="CDD" id="cd07377">
    <property type="entry name" value="WHTH_GntR"/>
    <property type="match status" value="1"/>
</dbReference>
<dbReference type="InterPro" id="IPR036388">
    <property type="entry name" value="WH-like_DNA-bd_sf"/>
</dbReference>
<evidence type="ECO:0000256" key="1">
    <source>
        <dbReference type="ARBA" id="ARBA00023015"/>
    </source>
</evidence>
<dbReference type="PROSITE" id="PS50949">
    <property type="entry name" value="HTH_GNTR"/>
    <property type="match status" value="1"/>
</dbReference>
<organism evidence="5 6">
    <name type="scientific">Ideonella margarita</name>
    <dbReference type="NCBI Taxonomy" id="2984191"/>
    <lineage>
        <taxon>Bacteria</taxon>
        <taxon>Pseudomonadati</taxon>
        <taxon>Pseudomonadota</taxon>
        <taxon>Betaproteobacteria</taxon>
        <taxon>Burkholderiales</taxon>
        <taxon>Sphaerotilaceae</taxon>
        <taxon>Ideonella</taxon>
    </lineage>
</organism>
<dbReference type="SUPFAM" id="SSF48008">
    <property type="entry name" value="GntR ligand-binding domain-like"/>
    <property type="match status" value="1"/>
</dbReference>
<dbReference type="PANTHER" id="PTHR43537">
    <property type="entry name" value="TRANSCRIPTIONAL REGULATOR, GNTR FAMILY"/>
    <property type="match status" value="1"/>
</dbReference>
<dbReference type="SMART" id="SM00345">
    <property type="entry name" value="HTH_GNTR"/>
    <property type="match status" value="1"/>
</dbReference>
<dbReference type="Proteomes" id="UP001379945">
    <property type="component" value="Unassembled WGS sequence"/>
</dbReference>
<keyword evidence="2" id="KW-0238">DNA-binding</keyword>
<feature type="domain" description="HTH gntR-type" evidence="4">
    <location>
        <begin position="8"/>
        <end position="75"/>
    </location>
</feature>